<dbReference type="RefSeq" id="WP_077658710.1">
    <property type="nucleotide sequence ID" value="NZ_CP040021.1"/>
</dbReference>
<organism evidence="1 2">
    <name type="scientific">Salinivibrio kushneri</name>
    <dbReference type="NCBI Taxonomy" id="1908198"/>
    <lineage>
        <taxon>Bacteria</taxon>
        <taxon>Pseudomonadati</taxon>
        <taxon>Pseudomonadota</taxon>
        <taxon>Gammaproteobacteria</taxon>
        <taxon>Vibrionales</taxon>
        <taxon>Vibrionaceae</taxon>
        <taxon>Salinivibrio</taxon>
    </lineage>
</organism>
<sequence>MKLPHWQHFLSLEKDFVETVEYVELSDENALTYSIAYTKLYLAICSETDVIAKLVCKKNQ</sequence>
<name>A0AB36K3C4_9GAMM</name>
<evidence type="ECO:0008006" key="3">
    <source>
        <dbReference type="Google" id="ProtNLM"/>
    </source>
</evidence>
<dbReference type="EMBL" id="MUEK01000001">
    <property type="protein sequence ID" value="OOE41692.1"/>
    <property type="molecule type" value="Genomic_DNA"/>
</dbReference>
<accession>A0AB36K3C4</accession>
<dbReference type="Proteomes" id="UP000189021">
    <property type="component" value="Unassembled WGS sequence"/>
</dbReference>
<proteinExistence type="predicted"/>
<protein>
    <recommendedName>
        <fullName evidence="3">HEPN domain-containing protein</fullName>
    </recommendedName>
</protein>
<keyword evidence="2" id="KW-1185">Reference proteome</keyword>
<evidence type="ECO:0000313" key="2">
    <source>
        <dbReference type="Proteomes" id="UP000189021"/>
    </source>
</evidence>
<dbReference type="AlphaFoldDB" id="A0AB36K3C4"/>
<gene>
    <name evidence="1" type="ORF">BZG00_01610</name>
</gene>
<evidence type="ECO:0000313" key="1">
    <source>
        <dbReference type="EMBL" id="OOE41692.1"/>
    </source>
</evidence>
<comment type="caution">
    <text evidence="1">The sequence shown here is derived from an EMBL/GenBank/DDBJ whole genome shotgun (WGS) entry which is preliminary data.</text>
</comment>
<reference evidence="1 2" key="1">
    <citation type="journal article" date="2017" name="Genome Announc.">
        <title>Draft Genome Sequences of Salinivibrio proteolyticus, Salinivibrio sharmensis, Salinivibrio siamensis, Salinivibrio costicola subsp. alcaliphilus, Salinivibrio costicola subsp. vallismortis, and 29 New Isolates Belonging to the Genus Salinivibrio.</title>
        <authorList>
            <person name="Lopez-Hermoso C."/>
            <person name="de la Haba R.R."/>
            <person name="Sanchez-Porro C."/>
            <person name="Bayliss S.C."/>
            <person name="Feil E.J."/>
            <person name="Ventosa A."/>
        </authorList>
    </citation>
    <scope>NUCLEOTIDE SEQUENCE [LARGE SCALE GENOMIC DNA]</scope>
    <source>
        <strain evidence="1 2">AL184</strain>
    </source>
</reference>